<name>A0AAN7T3C6_9EURO</name>
<dbReference type="Pfam" id="PF11160">
    <property type="entry name" value="Hva1_TUDOR"/>
    <property type="match status" value="1"/>
</dbReference>
<feature type="compositionally biased region" description="Basic and acidic residues" evidence="1">
    <location>
        <begin position="26"/>
        <end position="37"/>
    </location>
</feature>
<accession>A0AAN7T3C6</accession>
<gene>
    <name evidence="3" type="ORF">LTR05_004344</name>
</gene>
<feature type="domain" description="Hypervirulence associated protein TUDOR" evidence="2">
    <location>
        <begin position="16"/>
        <end position="73"/>
    </location>
</feature>
<evidence type="ECO:0000259" key="2">
    <source>
        <dbReference type="Pfam" id="PF11160"/>
    </source>
</evidence>
<sequence length="79" mass="8489">MSEEVQSKNGEAIEVGDTVETPYRGGKHEFQVDKVINDEGEARDEGAKGAIKPPVVVGVDQNNKKVSHKPQTVTDVSKG</sequence>
<organism evidence="3 4">
    <name type="scientific">Lithohypha guttulata</name>
    <dbReference type="NCBI Taxonomy" id="1690604"/>
    <lineage>
        <taxon>Eukaryota</taxon>
        <taxon>Fungi</taxon>
        <taxon>Dikarya</taxon>
        <taxon>Ascomycota</taxon>
        <taxon>Pezizomycotina</taxon>
        <taxon>Eurotiomycetes</taxon>
        <taxon>Chaetothyriomycetidae</taxon>
        <taxon>Chaetothyriales</taxon>
        <taxon>Trichomeriaceae</taxon>
        <taxon>Lithohypha</taxon>
    </lineage>
</organism>
<comment type="caution">
    <text evidence="3">The sequence shown here is derived from an EMBL/GenBank/DDBJ whole genome shotgun (WGS) entry which is preliminary data.</text>
</comment>
<protein>
    <recommendedName>
        <fullName evidence="2">Hypervirulence associated protein TUDOR domain-containing protein</fullName>
    </recommendedName>
</protein>
<dbReference type="AlphaFoldDB" id="A0AAN7T3C6"/>
<proteinExistence type="predicted"/>
<dbReference type="InterPro" id="IPR021331">
    <property type="entry name" value="Hva1_TUDOR"/>
</dbReference>
<feature type="compositionally biased region" description="Polar residues" evidence="1">
    <location>
        <begin position="69"/>
        <end position="79"/>
    </location>
</feature>
<dbReference type="Proteomes" id="UP001309876">
    <property type="component" value="Unassembled WGS sequence"/>
</dbReference>
<dbReference type="EMBL" id="JAVRRJ010000003">
    <property type="protein sequence ID" value="KAK5087173.1"/>
    <property type="molecule type" value="Genomic_DNA"/>
</dbReference>
<feature type="region of interest" description="Disordered" evidence="1">
    <location>
        <begin position="1"/>
        <end position="79"/>
    </location>
</feature>
<evidence type="ECO:0000256" key="1">
    <source>
        <dbReference type="SAM" id="MobiDB-lite"/>
    </source>
</evidence>
<evidence type="ECO:0000313" key="3">
    <source>
        <dbReference type="EMBL" id="KAK5087173.1"/>
    </source>
</evidence>
<evidence type="ECO:0000313" key="4">
    <source>
        <dbReference type="Proteomes" id="UP001309876"/>
    </source>
</evidence>
<dbReference type="Gene3D" id="2.30.30.1060">
    <property type="match status" value="1"/>
</dbReference>
<keyword evidence="4" id="KW-1185">Reference proteome</keyword>
<reference evidence="3 4" key="1">
    <citation type="submission" date="2023-08" db="EMBL/GenBank/DDBJ databases">
        <title>Black Yeasts Isolated from many extreme environments.</title>
        <authorList>
            <person name="Coleine C."/>
            <person name="Stajich J.E."/>
            <person name="Selbmann L."/>
        </authorList>
    </citation>
    <scope>NUCLEOTIDE SEQUENCE [LARGE SCALE GENOMIC DNA]</scope>
    <source>
        <strain evidence="3 4">CCFEE 5910</strain>
    </source>
</reference>